<dbReference type="Pfam" id="PF11829">
    <property type="entry name" value="DUF3349"/>
    <property type="match status" value="2"/>
</dbReference>
<dbReference type="Gene3D" id="6.10.140.2080">
    <property type="match status" value="2"/>
</dbReference>
<gene>
    <name evidence="1" type="ORF">SAMN04515671_0042</name>
</gene>
<dbReference type="EMBL" id="LT629710">
    <property type="protein sequence ID" value="SDO17633.1"/>
    <property type="molecule type" value="Genomic_DNA"/>
</dbReference>
<dbReference type="RefSeq" id="WP_090474017.1">
    <property type="nucleotide sequence ID" value="NZ_LT629710.1"/>
</dbReference>
<accession>A0A1H0HEX8</accession>
<dbReference type="AlphaFoldDB" id="A0A1H0HEX8"/>
<keyword evidence="2" id="KW-1185">Reference proteome</keyword>
<evidence type="ECO:0000313" key="2">
    <source>
        <dbReference type="Proteomes" id="UP000198741"/>
    </source>
</evidence>
<name>A0A1H0HEX8_9ACTN</name>
<proteinExistence type="predicted"/>
<sequence>MSVESKPGVISSVLNWLRKGYPDGVPTTDYFPLLALLRRRLTSAELDEIVSDLTSSGHLPADRSVVLATIERIAQQEPTEEDVSLVAARLAAAGWPLAGRPEPTEPSSPEHPTVGAAAQSTFLKSVVGWLREGYPQGVPPQDYIPLLALLRRRLTDEETIKVAQEIIAAGDRPATPSDIGVLITKVTNELPSEDDITRVREHLEERGWPVRPVAGS</sequence>
<dbReference type="InterPro" id="IPR021784">
    <property type="entry name" value="DUF3349"/>
</dbReference>
<evidence type="ECO:0008006" key="3">
    <source>
        <dbReference type="Google" id="ProtNLM"/>
    </source>
</evidence>
<evidence type="ECO:0000313" key="1">
    <source>
        <dbReference type="EMBL" id="SDO17633.1"/>
    </source>
</evidence>
<dbReference type="Proteomes" id="UP000198741">
    <property type="component" value="Chromosome I"/>
</dbReference>
<organism evidence="1 2">
    <name type="scientific">Nakamurella panacisegetis</name>
    <dbReference type="NCBI Taxonomy" id="1090615"/>
    <lineage>
        <taxon>Bacteria</taxon>
        <taxon>Bacillati</taxon>
        <taxon>Actinomycetota</taxon>
        <taxon>Actinomycetes</taxon>
        <taxon>Nakamurellales</taxon>
        <taxon>Nakamurellaceae</taxon>
        <taxon>Nakamurella</taxon>
    </lineage>
</organism>
<dbReference type="Gene3D" id="1.10.10.2390">
    <property type="match status" value="2"/>
</dbReference>
<reference evidence="1 2" key="1">
    <citation type="submission" date="2016-10" db="EMBL/GenBank/DDBJ databases">
        <authorList>
            <person name="de Groot N.N."/>
        </authorList>
    </citation>
    <scope>NUCLEOTIDE SEQUENCE [LARGE SCALE GENOMIC DNA]</scope>
    <source>
        <strain evidence="2">P4-7,KCTC 19426,CECT 7604</strain>
    </source>
</reference>
<dbReference type="STRING" id="1090615.SAMN04515671_0042"/>
<protein>
    <recommendedName>
        <fullName evidence="3">DUF3349 domain-containing protein</fullName>
    </recommendedName>
</protein>